<dbReference type="AlphaFoldDB" id="A0A7J6NSS6"/>
<name>A0A7J6NSS6_PEROL</name>
<proteinExistence type="predicted"/>
<sequence>MASGLKRSPMLVCAEDILSAAVSIARVPDMVDSSKMMKASINLAWRDLTVLSSDEIVSFLWCLRQVQAEETEEFFKAAVQDLLQTQPADGEKENLSAVKLIWLCEASEIWATPEEVSRLIVRLRKLLPQVDSFDIRPEQANELALKALAGRSQTERSTAMRVLGIPEPEGSGEAAVTRMGSMSTELAVQMMANFALSGVPYVYLFENMVKDRAATMSPIQAIRTLEACASLRIRIPKEMTLLVRQCLEGPNALVRLSSSHAVRLLTCTSALRLAPSSDRQGGDFVSRILDRVMDAELSPLPAQATVKLINSCFLQAYTPSDRHLVFLFDRLQKSLPSAEGSNLREAKLVGGDQLSRKMTFMRRSVVVDITNGPSSDALSLRELERKFLGAILVAEDYSVSHFVDRCPVTGLSDEDDGSYGAVTRLPVETQEFIANLIAEDTEDLGSKHERCGVSDTTLEVRQRATLAMAKAGIPYDLDVRIFASGGWELACDLYVPSKSLMIMLHGPESFYRQLSTGAADNASEKKDEPLRLTLLPEASINNWLLSRLTKRRKDILAAANAIFPESAFKSSTEKCLLDLPESLRVRHVTWVQVQGLQGAELLKVLLGEGGHA</sequence>
<dbReference type="EMBL" id="JABANP010000234">
    <property type="protein sequence ID" value="KAF4686101.1"/>
    <property type="molecule type" value="Genomic_DNA"/>
</dbReference>
<gene>
    <name evidence="1" type="ORF">FOZ60_005642</name>
</gene>
<organism evidence="1 2">
    <name type="scientific">Perkinsus olseni</name>
    <name type="common">Perkinsus atlanticus</name>
    <dbReference type="NCBI Taxonomy" id="32597"/>
    <lineage>
        <taxon>Eukaryota</taxon>
        <taxon>Sar</taxon>
        <taxon>Alveolata</taxon>
        <taxon>Perkinsozoa</taxon>
        <taxon>Perkinsea</taxon>
        <taxon>Perkinsida</taxon>
        <taxon>Perkinsidae</taxon>
        <taxon>Perkinsus</taxon>
    </lineage>
</organism>
<accession>A0A7J6NSS6</accession>
<protein>
    <submittedName>
        <fullName evidence="1">Uncharacterized protein</fullName>
    </submittedName>
</protein>
<reference evidence="1 2" key="1">
    <citation type="submission" date="2020-04" db="EMBL/GenBank/DDBJ databases">
        <title>Perkinsus olseni comparative genomics.</title>
        <authorList>
            <person name="Bogema D.R."/>
        </authorList>
    </citation>
    <scope>NUCLEOTIDE SEQUENCE [LARGE SCALE GENOMIC DNA]</scope>
    <source>
        <strain evidence="1">00978-12</strain>
    </source>
</reference>
<evidence type="ECO:0000313" key="2">
    <source>
        <dbReference type="Proteomes" id="UP000541610"/>
    </source>
</evidence>
<comment type="caution">
    <text evidence="1">The sequence shown here is derived from an EMBL/GenBank/DDBJ whole genome shotgun (WGS) entry which is preliminary data.</text>
</comment>
<dbReference type="Proteomes" id="UP000541610">
    <property type="component" value="Unassembled WGS sequence"/>
</dbReference>
<evidence type="ECO:0000313" key="1">
    <source>
        <dbReference type="EMBL" id="KAF4686101.1"/>
    </source>
</evidence>